<evidence type="ECO:0000256" key="1">
    <source>
        <dbReference type="SAM" id="MobiDB-lite"/>
    </source>
</evidence>
<proteinExistence type="predicted"/>
<feature type="region of interest" description="Disordered" evidence="1">
    <location>
        <begin position="26"/>
        <end position="73"/>
    </location>
</feature>
<protein>
    <submittedName>
        <fullName evidence="3">Uncharacterized protein</fullName>
    </submittedName>
</protein>
<dbReference type="EMBL" id="NESQ01000160">
    <property type="protein sequence ID" value="PUU77164.1"/>
    <property type="molecule type" value="Genomic_DNA"/>
</dbReference>
<evidence type="ECO:0000313" key="4">
    <source>
        <dbReference type="Proteomes" id="UP000244722"/>
    </source>
</evidence>
<evidence type="ECO:0000313" key="3">
    <source>
        <dbReference type="EMBL" id="PUU77164.1"/>
    </source>
</evidence>
<feature type="signal peptide" evidence="2">
    <location>
        <begin position="1"/>
        <end position="22"/>
    </location>
</feature>
<gene>
    <name evidence="3" type="ORF">B9Z19DRAFT_1086719</name>
</gene>
<organism evidence="3 4">
    <name type="scientific">Tuber borchii</name>
    <name type="common">White truffle</name>
    <dbReference type="NCBI Taxonomy" id="42251"/>
    <lineage>
        <taxon>Eukaryota</taxon>
        <taxon>Fungi</taxon>
        <taxon>Dikarya</taxon>
        <taxon>Ascomycota</taxon>
        <taxon>Pezizomycotina</taxon>
        <taxon>Pezizomycetes</taxon>
        <taxon>Pezizales</taxon>
        <taxon>Tuberaceae</taxon>
        <taxon>Tuber</taxon>
    </lineage>
</organism>
<comment type="caution">
    <text evidence="3">The sequence shown here is derived from an EMBL/GenBank/DDBJ whole genome shotgun (WGS) entry which is preliminary data.</text>
</comment>
<dbReference type="AlphaFoldDB" id="A0A2T6ZP12"/>
<feature type="chain" id="PRO_5015434062" evidence="2">
    <location>
        <begin position="23"/>
        <end position="73"/>
    </location>
</feature>
<sequence>MKTLLPLLSILLIFILVLPSAATPVAHPRTAKTTHKTTDHKNYCTFSSPSYKKNRTNPHQHYAPYSKSSSAGP</sequence>
<accession>A0A2T6ZP12</accession>
<name>A0A2T6ZP12_TUBBO</name>
<keyword evidence="4" id="KW-1185">Reference proteome</keyword>
<reference evidence="3 4" key="1">
    <citation type="submission" date="2017-04" db="EMBL/GenBank/DDBJ databases">
        <title>Draft genome sequence of Tuber borchii Vittad., a whitish edible truffle.</title>
        <authorList>
            <consortium name="DOE Joint Genome Institute"/>
            <person name="Murat C."/>
            <person name="Kuo A."/>
            <person name="Barry K.W."/>
            <person name="Clum A."/>
            <person name="Dockter R.B."/>
            <person name="Fauchery L."/>
            <person name="Iotti M."/>
            <person name="Kohler A."/>
            <person name="Labutti K."/>
            <person name="Lindquist E.A."/>
            <person name="Lipzen A."/>
            <person name="Ohm R.A."/>
            <person name="Wang M."/>
            <person name="Grigoriev I.V."/>
            <person name="Zambonelli A."/>
            <person name="Martin F.M."/>
        </authorList>
    </citation>
    <scope>NUCLEOTIDE SEQUENCE [LARGE SCALE GENOMIC DNA]</scope>
    <source>
        <strain evidence="3 4">Tbo3840</strain>
    </source>
</reference>
<dbReference type="Proteomes" id="UP000244722">
    <property type="component" value="Unassembled WGS sequence"/>
</dbReference>
<keyword evidence="2" id="KW-0732">Signal</keyword>
<evidence type="ECO:0000256" key="2">
    <source>
        <dbReference type="SAM" id="SignalP"/>
    </source>
</evidence>